<evidence type="ECO:0000313" key="3">
    <source>
        <dbReference type="Proteomes" id="UP001208692"/>
    </source>
</evidence>
<evidence type="ECO:0000256" key="1">
    <source>
        <dbReference type="SAM" id="Phobius"/>
    </source>
</evidence>
<feature type="transmembrane region" description="Helical" evidence="1">
    <location>
        <begin position="118"/>
        <end position="141"/>
    </location>
</feature>
<comment type="caution">
    <text evidence="2">The sequence shown here is derived from an EMBL/GenBank/DDBJ whole genome shotgun (WGS) entry which is preliminary data.</text>
</comment>
<feature type="transmembrane region" description="Helical" evidence="1">
    <location>
        <begin position="65"/>
        <end position="88"/>
    </location>
</feature>
<keyword evidence="1" id="KW-1133">Transmembrane helix</keyword>
<evidence type="ECO:0000313" key="2">
    <source>
        <dbReference type="EMBL" id="GJM54199.1"/>
    </source>
</evidence>
<proteinExistence type="predicted"/>
<dbReference type="Proteomes" id="UP001208692">
    <property type="component" value="Unassembled WGS sequence"/>
</dbReference>
<name>A0ABQ4VQZ4_9FLAO</name>
<keyword evidence="1" id="KW-0812">Transmembrane</keyword>
<sequence>MKNILLGSIFAILNLVIYLIYEIITSDIDYYFNKRDPYFLYMIVSSILFPIFLFLFEYRKKRKYFYLFFYIWWVVTTFIIIGAFSSYFEIIYLEKYERQILQNEDVINYILIKTYKSVIVVSALIPRWINFCIFIISFSLLRKYVE</sequence>
<feature type="transmembrane region" description="Helical" evidence="1">
    <location>
        <begin position="5"/>
        <end position="26"/>
    </location>
</feature>
<feature type="transmembrane region" description="Helical" evidence="1">
    <location>
        <begin position="38"/>
        <end position="58"/>
    </location>
</feature>
<gene>
    <name evidence="2" type="ORF">RCZ16_25150</name>
</gene>
<keyword evidence="3" id="KW-1185">Reference proteome</keyword>
<keyword evidence="1" id="KW-0472">Membrane</keyword>
<dbReference type="EMBL" id="BQKB01000070">
    <property type="protein sequence ID" value="GJM54199.1"/>
    <property type="molecule type" value="Genomic_DNA"/>
</dbReference>
<accession>A0ABQ4VQZ4</accession>
<protein>
    <submittedName>
        <fullName evidence="2">Uncharacterized protein</fullName>
    </submittedName>
</protein>
<organism evidence="2 3">
    <name type="scientific">Capnocytophaga catalasegens</name>
    <dbReference type="NCBI Taxonomy" id="1004260"/>
    <lineage>
        <taxon>Bacteria</taxon>
        <taxon>Pseudomonadati</taxon>
        <taxon>Bacteroidota</taxon>
        <taxon>Flavobacteriia</taxon>
        <taxon>Flavobacteriales</taxon>
        <taxon>Flavobacteriaceae</taxon>
        <taxon>Capnocytophaga</taxon>
    </lineage>
</organism>
<reference evidence="2 3" key="1">
    <citation type="submission" date="2021-11" db="EMBL/GenBank/DDBJ databases">
        <title>Draft genome sequence of Capnocytophaga sp. strain KC07075 isolated from cat oral cavity.</title>
        <authorList>
            <person name="Suzuki M."/>
            <person name="Imaoka K."/>
            <person name="Kimura M."/>
            <person name="Morikawa S."/>
            <person name="Maeda K."/>
        </authorList>
    </citation>
    <scope>NUCLEOTIDE SEQUENCE [LARGE SCALE GENOMIC DNA]</scope>
    <source>
        <strain evidence="2 3">KC07079</strain>
    </source>
</reference>